<evidence type="ECO:0000313" key="2">
    <source>
        <dbReference type="EMBL" id="WDE96645.1"/>
    </source>
</evidence>
<keyword evidence="1" id="KW-0732">Signal</keyword>
<evidence type="ECO:0008006" key="4">
    <source>
        <dbReference type="Google" id="ProtNLM"/>
    </source>
</evidence>
<dbReference type="RefSeq" id="WP_274150710.1">
    <property type="nucleotide sequence ID" value="NZ_CP117811.1"/>
</dbReference>
<protein>
    <recommendedName>
        <fullName evidence="4">Lipoprotein</fullName>
    </recommendedName>
</protein>
<gene>
    <name evidence="2" type="ORF">PQO03_01515</name>
</gene>
<feature type="chain" id="PRO_5047313062" description="Lipoprotein" evidence="1">
    <location>
        <begin position="22"/>
        <end position="142"/>
    </location>
</feature>
<proteinExistence type="predicted"/>
<evidence type="ECO:0000256" key="1">
    <source>
        <dbReference type="SAM" id="SignalP"/>
    </source>
</evidence>
<name>A0ABY7VR21_9BACT</name>
<organism evidence="2 3">
    <name type="scientific">Lentisphaera profundi</name>
    <dbReference type="NCBI Taxonomy" id="1658616"/>
    <lineage>
        <taxon>Bacteria</taxon>
        <taxon>Pseudomonadati</taxon>
        <taxon>Lentisphaerota</taxon>
        <taxon>Lentisphaeria</taxon>
        <taxon>Lentisphaerales</taxon>
        <taxon>Lentisphaeraceae</taxon>
        <taxon>Lentisphaera</taxon>
    </lineage>
</organism>
<dbReference type="PROSITE" id="PS51257">
    <property type="entry name" value="PROKAR_LIPOPROTEIN"/>
    <property type="match status" value="1"/>
</dbReference>
<reference evidence="2 3" key="1">
    <citation type="submission" date="2023-02" db="EMBL/GenBank/DDBJ databases">
        <title>Genome sequence of Lentisphaera profundi SAORIC-696.</title>
        <authorList>
            <person name="Kim e."/>
            <person name="Cho J.-C."/>
            <person name="Choi A."/>
            <person name="Kang I."/>
        </authorList>
    </citation>
    <scope>NUCLEOTIDE SEQUENCE [LARGE SCALE GENOMIC DNA]</scope>
    <source>
        <strain evidence="2 3">SAORIC-696</strain>
    </source>
</reference>
<dbReference type="Proteomes" id="UP001214250">
    <property type="component" value="Chromosome 1"/>
</dbReference>
<sequence>MKLIMCLCASILMGCTSSLQVEDVLAQNEYKKFNAVASQDKQADELNELLGLSKQLAKQGRNRDAARILHELSKDYESLGNAFENDCRREAIVQYWKVGDEDKVLEIWGEMEEEVFGEFHQNDSVEKIVAEIVCRRENARLN</sequence>
<evidence type="ECO:0000313" key="3">
    <source>
        <dbReference type="Proteomes" id="UP001214250"/>
    </source>
</evidence>
<dbReference type="EMBL" id="CP117811">
    <property type="protein sequence ID" value="WDE96645.1"/>
    <property type="molecule type" value="Genomic_DNA"/>
</dbReference>
<keyword evidence="3" id="KW-1185">Reference proteome</keyword>
<feature type="signal peptide" evidence="1">
    <location>
        <begin position="1"/>
        <end position="21"/>
    </location>
</feature>
<accession>A0ABY7VR21</accession>